<dbReference type="InterPro" id="IPR023614">
    <property type="entry name" value="Porin_dom_sf"/>
</dbReference>
<keyword evidence="1" id="KW-0732">Signal</keyword>
<keyword evidence="3" id="KW-1185">Reference proteome</keyword>
<evidence type="ECO:0000313" key="2">
    <source>
        <dbReference type="EMBL" id="SHL02136.1"/>
    </source>
</evidence>
<accession>A0A1M6X875</accession>
<sequence>MKRLVPASVALLSAASTAAMAQEGGSSRFSAEFAIEIANDYTFDSDDPAAELSDTYVTIGAGLSFALAESTSINAGLVFEPVLDPADDRFFEDHGLYVEELFLSHDFGGAEVVLGKFNPAFGAAWDLAPGIYGADFAEDYEITEKIGVGINIPITAHGGEHTLSFAMFNADRSLLSNSLGRERGQTNLAAGGVSNTSSPESYSVTLSGNFGATGYNFGVQHQEGGQGDVADQTGVVLGLTHSFDTGSVPWEVLAEIAWFDKFDGTRNSARYYTLGAAVPVGRITLSGTYSVRDIDTAPTDRLATVTAEMDLADGLSGALAYRWGREDGVDSNTIGTLLVYEF</sequence>
<evidence type="ECO:0000313" key="3">
    <source>
        <dbReference type="Proteomes" id="UP000183974"/>
    </source>
</evidence>
<feature type="signal peptide" evidence="1">
    <location>
        <begin position="1"/>
        <end position="21"/>
    </location>
</feature>
<dbReference type="AlphaFoldDB" id="A0A1M6X875"/>
<reference evidence="2 3" key="1">
    <citation type="submission" date="2016-11" db="EMBL/GenBank/DDBJ databases">
        <authorList>
            <person name="Jaros S."/>
            <person name="Januszkiewicz K."/>
            <person name="Wedrychowicz H."/>
        </authorList>
    </citation>
    <scope>NUCLEOTIDE SEQUENCE [LARGE SCALE GENOMIC DNA]</scope>
    <source>
        <strain evidence="2 3">DSM 29589</strain>
    </source>
</reference>
<feature type="chain" id="PRO_5012229511" description="Porin" evidence="1">
    <location>
        <begin position="22"/>
        <end position="342"/>
    </location>
</feature>
<dbReference type="SUPFAM" id="SSF56935">
    <property type="entry name" value="Porins"/>
    <property type="match status" value="1"/>
</dbReference>
<evidence type="ECO:0000256" key="1">
    <source>
        <dbReference type="SAM" id="SignalP"/>
    </source>
</evidence>
<dbReference type="OrthoDB" id="7801464at2"/>
<dbReference type="RefSeq" id="WP_073031961.1">
    <property type="nucleotide sequence ID" value="NZ_BMLR01000001.1"/>
</dbReference>
<dbReference type="EMBL" id="FRBR01000001">
    <property type="protein sequence ID" value="SHL02136.1"/>
    <property type="molecule type" value="Genomic_DNA"/>
</dbReference>
<dbReference type="Gene3D" id="2.40.160.10">
    <property type="entry name" value="Porin"/>
    <property type="match status" value="1"/>
</dbReference>
<dbReference type="Proteomes" id="UP000183974">
    <property type="component" value="Unassembled WGS sequence"/>
</dbReference>
<evidence type="ECO:0008006" key="4">
    <source>
        <dbReference type="Google" id="ProtNLM"/>
    </source>
</evidence>
<protein>
    <recommendedName>
        <fullName evidence="4">Porin</fullName>
    </recommendedName>
</protein>
<organism evidence="2 3">
    <name type="scientific">Roseovarius pacificus</name>
    <dbReference type="NCBI Taxonomy" id="337701"/>
    <lineage>
        <taxon>Bacteria</taxon>
        <taxon>Pseudomonadati</taxon>
        <taxon>Pseudomonadota</taxon>
        <taxon>Alphaproteobacteria</taxon>
        <taxon>Rhodobacterales</taxon>
        <taxon>Roseobacteraceae</taxon>
        <taxon>Roseovarius</taxon>
    </lineage>
</organism>
<proteinExistence type="predicted"/>
<name>A0A1M6X875_9RHOB</name>
<gene>
    <name evidence="2" type="ORF">SAMN05444398_101323</name>
</gene>